<keyword evidence="1" id="KW-0812">Transmembrane</keyword>
<protein>
    <submittedName>
        <fullName evidence="2">Uncharacterized protein</fullName>
    </submittedName>
</protein>
<gene>
    <name evidence="2" type="ORF">KDL28_25310</name>
</gene>
<dbReference type="EMBL" id="JAGSOV010000054">
    <property type="protein sequence ID" value="MCO1658388.1"/>
    <property type="molecule type" value="Genomic_DNA"/>
</dbReference>
<name>A0ABT1A5V0_9PSEU</name>
<dbReference type="Proteomes" id="UP001165283">
    <property type="component" value="Unassembled WGS sequence"/>
</dbReference>
<comment type="caution">
    <text evidence="2">The sequence shown here is derived from an EMBL/GenBank/DDBJ whole genome shotgun (WGS) entry which is preliminary data.</text>
</comment>
<dbReference type="RefSeq" id="WP_252442294.1">
    <property type="nucleotide sequence ID" value="NZ_JAGSOV010000054.1"/>
</dbReference>
<proteinExistence type="predicted"/>
<reference evidence="2" key="1">
    <citation type="submission" date="2021-04" db="EMBL/GenBank/DDBJ databases">
        <title>Pseudonocardia sp. nov., isolated from sandy soil of mangrove forest.</title>
        <authorList>
            <person name="Zan Z."/>
            <person name="Huang R."/>
            <person name="Liu W."/>
        </authorList>
    </citation>
    <scope>NUCLEOTIDE SEQUENCE</scope>
    <source>
        <strain evidence="2">S2-4</strain>
    </source>
</reference>
<keyword evidence="1" id="KW-1133">Transmembrane helix</keyword>
<evidence type="ECO:0000313" key="3">
    <source>
        <dbReference type="Proteomes" id="UP001165283"/>
    </source>
</evidence>
<evidence type="ECO:0000256" key="1">
    <source>
        <dbReference type="SAM" id="Phobius"/>
    </source>
</evidence>
<sequence>MPRDLDVQLLESVAVRRGRLREALIWGRERRVRSTVDNLKRLAVGVVLAAVASAGCVGWSFVQDLLAQQQARQQQQQQQQVLPPAGAPR</sequence>
<organism evidence="2 3">
    <name type="scientific">Pseudonocardia humida</name>
    <dbReference type="NCBI Taxonomy" id="2800819"/>
    <lineage>
        <taxon>Bacteria</taxon>
        <taxon>Bacillati</taxon>
        <taxon>Actinomycetota</taxon>
        <taxon>Actinomycetes</taxon>
        <taxon>Pseudonocardiales</taxon>
        <taxon>Pseudonocardiaceae</taxon>
        <taxon>Pseudonocardia</taxon>
    </lineage>
</organism>
<keyword evidence="1" id="KW-0472">Membrane</keyword>
<evidence type="ECO:0000313" key="2">
    <source>
        <dbReference type="EMBL" id="MCO1658388.1"/>
    </source>
</evidence>
<keyword evidence="3" id="KW-1185">Reference proteome</keyword>
<accession>A0ABT1A5V0</accession>
<feature type="transmembrane region" description="Helical" evidence="1">
    <location>
        <begin position="42"/>
        <end position="62"/>
    </location>
</feature>